<keyword evidence="1 4" id="KW-0560">Oxidoreductase</keyword>
<dbReference type="Pfam" id="PF08125">
    <property type="entry name" value="Mannitol_dh_C"/>
    <property type="match status" value="1"/>
</dbReference>
<sequence length="445" mass="48551">MARGVERFGYDRDAQAVGIVHFGIGAFHRAHQAWYTDRAMDAGDRDWTILGVSLRSGVVAAQMNPQDGLYTVTGRSAQGENSRLVGAVRGVVTAPRASGETVDTLAAPTTRIVSFTITEKGYCRAPDGSLDPNLAGEESVFRFLGDGLRRRRDAGLPGVTLLSCDNLADNGRQLASLMRQYLDRHDRQLIGWFDAECSSPNTMVDRIVPATTEMDRAAIAERIGVEDQAAVVTEPFSQWVIEDRFAGPRPRWEAAGAALVDDVAPYESAKLRLLNGAHSALAYLGLERGHSYVHEAISDPLLRPVIEHLMREEAAPTIAPAPGQDLSRYIDALLQRFANPALQHRLIQIAMDGSQKIPQRWLATLADNQREGRPSPSILRALGAWLRHVRGDNEARWGEVADPRAAELKSLWHKAGADGIAAAVLGSDGLLASAWQPSRQEQLPL</sequence>
<reference evidence="5" key="1">
    <citation type="journal article" date="2019" name="Int. J. Syst. Evol. Microbiol.">
        <title>The Global Catalogue of Microorganisms (GCM) 10K type strain sequencing project: providing services to taxonomists for standard genome sequencing and annotation.</title>
        <authorList>
            <consortium name="The Broad Institute Genomics Platform"/>
            <consortium name="The Broad Institute Genome Sequencing Center for Infectious Disease"/>
            <person name="Wu L."/>
            <person name="Ma J."/>
        </authorList>
    </citation>
    <scope>NUCLEOTIDE SEQUENCE [LARGE SCALE GENOMIC DNA]</scope>
    <source>
        <strain evidence="5">CGMCC 1.16275</strain>
    </source>
</reference>
<evidence type="ECO:0000313" key="4">
    <source>
        <dbReference type="EMBL" id="MFD1613212.1"/>
    </source>
</evidence>
<dbReference type="Pfam" id="PF01232">
    <property type="entry name" value="Mannitol_dh"/>
    <property type="match status" value="1"/>
</dbReference>
<evidence type="ECO:0000256" key="1">
    <source>
        <dbReference type="ARBA" id="ARBA00023002"/>
    </source>
</evidence>
<dbReference type="Gene3D" id="1.10.1040.10">
    <property type="entry name" value="N-(1-d-carboxylethyl)-l-norvaline Dehydrogenase, domain 2"/>
    <property type="match status" value="1"/>
</dbReference>
<dbReference type="InterPro" id="IPR013328">
    <property type="entry name" value="6PGD_dom2"/>
</dbReference>
<dbReference type="SUPFAM" id="SSF51735">
    <property type="entry name" value="NAD(P)-binding Rossmann-fold domains"/>
    <property type="match status" value="1"/>
</dbReference>
<dbReference type="InterPro" id="IPR013131">
    <property type="entry name" value="Mannitol_DH_N"/>
</dbReference>
<dbReference type="InterPro" id="IPR036291">
    <property type="entry name" value="NAD(P)-bd_dom_sf"/>
</dbReference>
<dbReference type="PANTHER" id="PTHR43362:SF1">
    <property type="entry name" value="MANNITOL DEHYDROGENASE 2-RELATED"/>
    <property type="match status" value="1"/>
</dbReference>
<keyword evidence="5" id="KW-1185">Reference proteome</keyword>
<dbReference type="InterPro" id="IPR013118">
    <property type="entry name" value="Mannitol_DH_C"/>
</dbReference>
<evidence type="ECO:0000259" key="2">
    <source>
        <dbReference type="Pfam" id="PF01232"/>
    </source>
</evidence>
<dbReference type="SUPFAM" id="SSF48179">
    <property type="entry name" value="6-phosphogluconate dehydrogenase C-terminal domain-like"/>
    <property type="match status" value="1"/>
</dbReference>
<dbReference type="InterPro" id="IPR050988">
    <property type="entry name" value="Mannitol_DH/Oxidoreductase"/>
</dbReference>
<dbReference type="EC" id="1.1.1.-" evidence="4"/>
<dbReference type="Gene3D" id="3.40.50.720">
    <property type="entry name" value="NAD(P)-binding Rossmann-like Domain"/>
    <property type="match status" value="1"/>
</dbReference>
<dbReference type="Proteomes" id="UP001597115">
    <property type="component" value="Unassembled WGS sequence"/>
</dbReference>
<dbReference type="PANTHER" id="PTHR43362">
    <property type="entry name" value="MANNITOL DEHYDROGENASE DSF1-RELATED"/>
    <property type="match status" value="1"/>
</dbReference>
<dbReference type="GO" id="GO:0016491">
    <property type="term" value="F:oxidoreductase activity"/>
    <property type="evidence" value="ECO:0007669"/>
    <property type="project" value="UniProtKB-KW"/>
</dbReference>
<dbReference type="InterPro" id="IPR000669">
    <property type="entry name" value="Mannitol_DH"/>
</dbReference>
<evidence type="ECO:0000313" key="5">
    <source>
        <dbReference type="Proteomes" id="UP001597115"/>
    </source>
</evidence>
<organism evidence="4 5">
    <name type="scientific">Sphingomonas tabacisoli</name>
    <dbReference type="NCBI Taxonomy" id="2249466"/>
    <lineage>
        <taxon>Bacteria</taxon>
        <taxon>Pseudomonadati</taxon>
        <taxon>Pseudomonadota</taxon>
        <taxon>Alphaproteobacteria</taxon>
        <taxon>Sphingomonadales</taxon>
        <taxon>Sphingomonadaceae</taxon>
        <taxon>Sphingomonas</taxon>
    </lineage>
</organism>
<comment type="caution">
    <text evidence="4">The sequence shown here is derived from an EMBL/GenBank/DDBJ whole genome shotgun (WGS) entry which is preliminary data.</text>
</comment>
<evidence type="ECO:0000259" key="3">
    <source>
        <dbReference type="Pfam" id="PF08125"/>
    </source>
</evidence>
<dbReference type="PRINTS" id="PR00084">
    <property type="entry name" value="MTLDHDRGNASE"/>
</dbReference>
<gene>
    <name evidence="4" type="ORF">ACFSCW_15510</name>
</gene>
<feature type="domain" description="Mannitol dehydrogenase C-terminal" evidence="3">
    <location>
        <begin position="262"/>
        <end position="421"/>
    </location>
</feature>
<proteinExistence type="predicted"/>
<accession>A0ABW4I6S2</accession>
<name>A0ABW4I6S2_9SPHN</name>
<dbReference type="InterPro" id="IPR008927">
    <property type="entry name" value="6-PGluconate_DH-like_C_sf"/>
</dbReference>
<protein>
    <submittedName>
        <fullName evidence="4">Mannitol dehydrogenase family protein</fullName>
        <ecNumber evidence="4">1.1.1.-</ecNumber>
    </submittedName>
</protein>
<feature type="domain" description="Mannitol dehydrogenase N-terminal" evidence="2">
    <location>
        <begin position="18"/>
        <end position="253"/>
    </location>
</feature>
<dbReference type="RefSeq" id="WP_380891074.1">
    <property type="nucleotide sequence ID" value="NZ_JBHUDY010000002.1"/>
</dbReference>
<dbReference type="EMBL" id="JBHUDY010000002">
    <property type="protein sequence ID" value="MFD1613212.1"/>
    <property type="molecule type" value="Genomic_DNA"/>
</dbReference>